<dbReference type="Proteomes" id="UP000031364">
    <property type="component" value="Unassembled WGS sequence"/>
</dbReference>
<name>A0ABR4ZK20_9NOCA</name>
<organism evidence="7 8">
    <name type="scientific">Nocardia vulneris</name>
    <dbReference type="NCBI Taxonomy" id="1141657"/>
    <lineage>
        <taxon>Bacteria</taxon>
        <taxon>Bacillati</taxon>
        <taxon>Actinomycetota</taxon>
        <taxon>Actinomycetes</taxon>
        <taxon>Mycobacteriales</taxon>
        <taxon>Nocardiaceae</taxon>
        <taxon>Nocardia</taxon>
    </lineage>
</organism>
<evidence type="ECO:0000313" key="7">
    <source>
        <dbReference type="EMBL" id="KIA65540.1"/>
    </source>
</evidence>
<comment type="caution">
    <text evidence="7">The sequence shown here is derived from an EMBL/GenBank/DDBJ whole genome shotgun (WGS) entry which is preliminary data.</text>
</comment>
<dbReference type="PANTHER" id="PTHR30346">
    <property type="entry name" value="TRANSCRIPTIONAL DUAL REGULATOR HCAR-RELATED"/>
    <property type="match status" value="1"/>
</dbReference>
<dbReference type="SUPFAM" id="SSF53850">
    <property type="entry name" value="Periplasmic binding protein-like II"/>
    <property type="match status" value="1"/>
</dbReference>
<protein>
    <submittedName>
        <fullName evidence="7">LysR family transcriptional regulator</fullName>
    </submittedName>
</protein>
<dbReference type="RefSeq" id="WP_043666644.1">
    <property type="nucleotide sequence ID" value="NZ_BDCI01000017.1"/>
</dbReference>
<keyword evidence="8" id="KW-1185">Reference proteome</keyword>
<sequence length="314" mass="34518">MELDLGAVRAFLAIADHQHFGDAADQLKLTQQAISKRIAKLEASLGTTLLRRTRTGTGLTEVGAAFLPQARALLALADQATAAVRERERPLRVDVLGTRLAATELIRSFHADQPDFEIDIITSSGLRSGLPALVNGTIDVAFARAIGPLDPVITHIPAYFEPLHILVGRKHPLATRRQVRLRELADSIARMPSNVPGSEWARFYDDLAGAFGLTIDTTGPDFGLDHLLDDIARTTDSYVFTGERLRAPWHPEIVQLPVVDPAPGYPHSMLWHRDNHRPALRHLADYVAAGFRPFDPRTQWLPPAEAGGGRWADN</sequence>
<evidence type="ECO:0000313" key="8">
    <source>
        <dbReference type="Proteomes" id="UP000031364"/>
    </source>
</evidence>
<dbReference type="Pfam" id="PF00126">
    <property type="entry name" value="HTH_1"/>
    <property type="match status" value="1"/>
</dbReference>
<dbReference type="PRINTS" id="PR00039">
    <property type="entry name" value="HTHLYSR"/>
</dbReference>
<dbReference type="Gene3D" id="3.40.190.10">
    <property type="entry name" value="Periplasmic binding protein-like II"/>
    <property type="match status" value="2"/>
</dbReference>
<reference evidence="7 8" key="1">
    <citation type="journal article" date="2014" name="Int. J. Syst. Evol. Microbiol.">
        <title>Nocardia vulneris sp. nov., isolated from wounds of human patients in North America.</title>
        <authorList>
            <person name="Lasker B.A."/>
            <person name="Bell M."/>
            <person name="Klenk H.P."/>
            <person name="Sproer C."/>
            <person name="Schumann C."/>
            <person name="Schumann P."/>
            <person name="Brown J.M."/>
        </authorList>
    </citation>
    <scope>NUCLEOTIDE SEQUENCE [LARGE SCALE GENOMIC DNA]</scope>
    <source>
        <strain evidence="7 8">W9851</strain>
    </source>
</reference>
<feature type="domain" description="HTH lysR-type" evidence="6">
    <location>
        <begin position="3"/>
        <end position="60"/>
    </location>
</feature>
<dbReference type="PROSITE" id="PS50931">
    <property type="entry name" value="HTH_LYSR"/>
    <property type="match status" value="1"/>
</dbReference>
<evidence type="ECO:0000256" key="1">
    <source>
        <dbReference type="ARBA" id="ARBA00009437"/>
    </source>
</evidence>
<dbReference type="Gene3D" id="1.10.10.10">
    <property type="entry name" value="Winged helix-like DNA-binding domain superfamily/Winged helix DNA-binding domain"/>
    <property type="match status" value="1"/>
</dbReference>
<dbReference type="Pfam" id="PF03466">
    <property type="entry name" value="LysR_substrate"/>
    <property type="match status" value="1"/>
</dbReference>
<dbReference type="InterPro" id="IPR000847">
    <property type="entry name" value="LysR_HTH_N"/>
</dbReference>
<evidence type="ECO:0000256" key="2">
    <source>
        <dbReference type="ARBA" id="ARBA00023015"/>
    </source>
</evidence>
<evidence type="ECO:0000256" key="4">
    <source>
        <dbReference type="ARBA" id="ARBA00023159"/>
    </source>
</evidence>
<evidence type="ECO:0000256" key="5">
    <source>
        <dbReference type="ARBA" id="ARBA00023163"/>
    </source>
</evidence>
<comment type="similarity">
    <text evidence="1">Belongs to the LysR transcriptional regulatory family.</text>
</comment>
<keyword evidence="2" id="KW-0805">Transcription regulation</keyword>
<dbReference type="PANTHER" id="PTHR30346:SF0">
    <property type="entry name" value="HCA OPERON TRANSCRIPTIONAL ACTIVATOR HCAR"/>
    <property type="match status" value="1"/>
</dbReference>
<evidence type="ECO:0000259" key="6">
    <source>
        <dbReference type="PROSITE" id="PS50931"/>
    </source>
</evidence>
<dbReference type="InterPro" id="IPR036388">
    <property type="entry name" value="WH-like_DNA-bd_sf"/>
</dbReference>
<dbReference type="SUPFAM" id="SSF46785">
    <property type="entry name" value="Winged helix' DNA-binding domain"/>
    <property type="match status" value="1"/>
</dbReference>
<dbReference type="InterPro" id="IPR005119">
    <property type="entry name" value="LysR_subst-bd"/>
</dbReference>
<keyword evidence="4" id="KW-0010">Activator</keyword>
<gene>
    <name evidence="7" type="ORF">FG87_07985</name>
</gene>
<dbReference type="InterPro" id="IPR036390">
    <property type="entry name" value="WH_DNA-bd_sf"/>
</dbReference>
<keyword evidence="3" id="KW-0238">DNA-binding</keyword>
<proteinExistence type="inferred from homology"/>
<keyword evidence="5" id="KW-0804">Transcription</keyword>
<accession>A0ABR4ZK20</accession>
<dbReference type="EMBL" id="JNFP01000007">
    <property type="protein sequence ID" value="KIA65540.1"/>
    <property type="molecule type" value="Genomic_DNA"/>
</dbReference>
<evidence type="ECO:0000256" key="3">
    <source>
        <dbReference type="ARBA" id="ARBA00023125"/>
    </source>
</evidence>